<dbReference type="InterPro" id="IPR025996">
    <property type="entry name" value="MT1864/Rv1816-like_C"/>
</dbReference>
<accession>A0A5A7S3T3</accession>
<dbReference type="Proteomes" id="UP000322244">
    <property type="component" value="Unassembled WGS sequence"/>
</dbReference>
<evidence type="ECO:0000256" key="2">
    <source>
        <dbReference type="ARBA" id="ARBA00023125"/>
    </source>
</evidence>
<dbReference type="PANTHER" id="PTHR30055">
    <property type="entry name" value="HTH-TYPE TRANSCRIPTIONAL REGULATOR RUTR"/>
    <property type="match status" value="1"/>
</dbReference>
<evidence type="ECO:0000313" key="7">
    <source>
        <dbReference type="Proteomes" id="UP000322244"/>
    </source>
</evidence>
<dbReference type="InterPro" id="IPR050109">
    <property type="entry name" value="HTH-type_TetR-like_transc_reg"/>
</dbReference>
<dbReference type="OrthoDB" id="4709966at2"/>
<dbReference type="InterPro" id="IPR036271">
    <property type="entry name" value="Tet_transcr_reg_TetR-rel_C_sf"/>
</dbReference>
<dbReference type="SUPFAM" id="SSF48498">
    <property type="entry name" value="Tetracyclin repressor-like, C-terminal domain"/>
    <property type="match status" value="1"/>
</dbReference>
<dbReference type="InterPro" id="IPR009057">
    <property type="entry name" value="Homeodomain-like_sf"/>
</dbReference>
<feature type="DNA-binding region" description="H-T-H motif" evidence="4">
    <location>
        <begin position="55"/>
        <end position="74"/>
    </location>
</feature>
<dbReference type="GO" id="GO:0000976">
    <property type="term" value="F:transcription cis-regulatory region binding"/>
    <property type="evidence" value="ECO:0007669"/>
    <property type="project" value="TreeGrafter"/>
</dbReference>
<evidence type="ECO:0000259" key="5">
    <source>
        <dbReference type="PROSITE" id="PS50977"/>
    </source>
</evidence>
<dbReference type="Pfam" id="PF00440">
    <property type="entry name" value="TetR_N"/>
    <property type="match status" value="1"/>
</dbReference>
<keyword evidence="2 4" id="KW-0238">DNA-binding</keyword>
<comment type="caution">
    <text evidence="6">The sequence shown here is derived from an EMBL/GenBank/DDBJ whole genome shotgun (WGS) entry which is preliminary data.</text>
</comment>
<keyword evidence="1" id="KW-0805">Transcription regulation</keyword>
<dbReference type="Gene3D" id="1.10.357.10">
    <property type="entry name" value="Tetracycline Repressor, domain 2"/>
    <property type="match status" value="1"/>
</dbReference>
<evidence type="ECO:0000313" key="6">
    <source>
        <dbReference type="EMBL" id="KAA0018489.1"/>
    </source>
</evidence>
<keyword evidence="3" id="KW-0804">Transcription</keyword>
<evidence type="ECO:0000256" key="1">
    <source>
        <dbReference type="ARBA" id="ARBA00023015"/>
    </source>
</evidence>
<dbReference type="PANTHER" id="PTHR30055:SF209">
    <property type="entry name" value="POSSIBLE TRANSCRIPTIONAL REGULATORY PROTEIN (PROBABLY TETR-FAMILY)"/>
    <property type="match status" value="1"/>
</dbReference>
<evidence type="ECO:0000256" key="4">
    <source>
        <dbReference type="PROSITE-ProRule" id="PRU00335"/>
    </source>
</evidence>
<dbReference type="GO" id="GO:0003700">
    <property type="term" value="F:DNA-binding transcription factor activity"/>
    <property type="evidence" value="ECO:0007669"/>
    <property type="project" value="TreeGrafter"/>
</dbReference>
<dbReference type="InterPro" id="IPR001647">
    <property type="entry name" value="HTH_TetR"/>
</dbReference>
<sequence>MRAESRTRYHCYDSDISLRGYDAEVTERRLDTDVRARLLESAARLLAQDGPSGMSTRKVAAQAGTSTMALYSQFGSMPELVRAIVDEGFTRLREQIDRIPQTSDPVADLGAIFAAWLDNARDNPDLYVVMFGATALGGYRRSGDDLQQGRYAFDALASGADRAISAGRFNPGEPVAIASRLWSALHGYVMLEIVGYFDPPNSGVKYVLQPMLVDLVIGLGDQRARAQASATSWFAEAATVDSA</sequence>
<protein>
    <submittedName>
        <fullName evidence="6">TetR/AcrR family transcriptional regulator</fullName>
    </submittedName>
</protein>
<dbReference type="SUPFAM" id="SSF46689">
    <property type="entry name" value="Homeodomain-like"/>
    <property type="match status" value="1"/>
</dbReference>
<feature type="domain" description="HTH tetR-type" evidence="5">
    <location>
        <begin position="32"/>
        <end position="92"/>
    </location>
</feature>
<name>A0A5A7S3T3_9NOCA</name>
<organism evidence="6 7">
    <name type="scientific">Antrihabitans cavernicola</name>
    <dbReference type="NCBI Taxonomy" id="2495913"/>
    <lineage>
        <taxon>Bacteria</taxon>
        <taxon>Bacillati</taxon>
        <taxon>Actinomycetota</taxon>
        <taxon>Actinomycetes</taxon>
        <taxon>Mycobacteriales</taxon>
        <taxon>Nocardiaceae</taxon>
        <taxon>Antrihabitans</taxon>
    </lineage>
</organism>
<gene>
    <name evidence="6" type="ORF">FOY51_23710</name>
</gene>
<dbReference type="AlphaFoldDB" id="A0A5A7S3T3"/>
<reference evidence="6 7" key="1">
    <citation type="submission" date="2019-07" db="EMBL/GenBank/DDBJ databases">
        <title>Rhodococcus cavernicolus sp. nov., isolated from a cave.</title>
        <authorList>
            <person name="Lee S.D."/>
        </authorList>
    </citation>
    <scope>NUCLEOTIDE SEQUENCE [LARGE SCALE GENOMIC DNA]</scope>
    <source>
        <strain evidence="6 7">C1-24</strain>
    </source>
</reference>
<keyword evidence="7" id="KW-1185">Reference proteome</keyword>
<dbReference type="EMBL" id="VLNY01000017">
    <property type="protein sequence ID" value="KAA0018489.1"/>
    <property type="molecule type" value="Genomic_DNA"/>
</dbReference>
<dbReference type="Pfam" id="PF13305">
    <property type="entry name" value="TetR_C_33"/>
    <property type="match status" value="1"/>
</dbReference>
<proteinExistence type="predicted"/>
<evidence type="ECO:0000256" key="3">
    <source>
        <dbReference type="ARBA" id="ARBA00023163"/>
    </source>
</evidence>
<dbReference type="PROSITE" id="PS50977">
    <property type="entry name" value="HTH_TETR_2"/>
    <property type="match status" value="1"/>
</dbReference>